<organism evidence="1 2">
    <name type="scientific">Neolamprologus brichardi</name>
    <name type="common">Fairy cichlid</name>
    <name type="synonym">Lamprologus brichardi</name>
    <dbReference type="NCBI Taxonomy" id="32507"/>
    <lineage>
        <taxon>Eukaryota</taxon>
        <taxon>Metazoa</taxon>
        <taxon>Chordata</taxon>
        <taxon>Craniata</taxon>
        <taxon>Vertebrata</taxon>
        <taxon>Euteleostomi</taxon>
        <taxon>Actinopterygii</taxon>
        <taxon>Neopterygii</taxon>
        <taxon>Teleostei</taxon>
        <taxon>Neoteleostei</taxon>
        <taxon>Acanthomorphata</taxon>
        <taxon>Ovalentaria</taxon>
        <taxon>Cichlomorphae</taxon>
        <taxon>Cichliformes</taxon>
        <taxon>Cichlidae</taxon>
        <taxon>African cichlids</taxon>
        <taxon>Pseudocrenilabrinae</taxon>
        <taxon>Lamprologini</taxon>
        <taxon>Neolamprologus</taxon>
    </lineage>
</organism>
<dbReference type="OMA" id="ESAFFHT"/>
<accession>A0A3Q4GKL1</accession>
<keyword evidence="2" id="KW-1185">Reference proteome</keyword>
<reference evidence="1" key="1">
    <citation type="submission" date="2025-08" db="UniProtKB">
        <authorList>
            <consortium name="Ensembl"/>
        </authorList>
    </citation>
    <scope>IDENTIFICATION</scope>
</reference>
<proteinExistence type="predicted"/>
<dbReference type="Ensembl" id="ENSNBRT00000003875.1">
    <property type="protein sequence ID" value="ENSNBRP00000003747.1"/>
    <property type="gene ID" value="ENSNBRG00000003005.1"/>
</dbReference>
<evidence type="ECO:0000313" key="2">
    <source>
        <dbReference type="Proteomes" id="UP000261580"/>
    </source>
</evidence>
<dbReference type="Proteomes" id="UP000261580">
    <property type="component" value="Unassembled WGS sequence"/>
</dbReference>
<dbReference type="Bgee" id="ENSNBRG00000003005">
    <property type="expression patterns" value="Expressed in muscle tissue"/>
</dbReference>
<protein>
    <submittedName>
        <fullName evidence="1">Uncharacterized protein</fullName>
    </submittedName>
</protein>
<dbReference type="AlphaFoldDB" id="A0A3Q4GKL1"/>
<dbReference type="GeneTree" id="ENSGT00940000179630"/>
<sequence length="100" mass="11341">TFTYNHAKPNQSDTLRAFRMKSFSHRKATGDSGSVAKLGQCQTLQPWLSLFLSESAFFHTLTPFLPLSTHTTFLSHAHLCLFFFFPQSSQYPGQVHCAAW</sequence>
<reference evidence="1" key="2">
    <citation type="submission" date="2025-09" db="UniProtKB">
        <authorList>
            <consortium name="Ensembl"/>
        </authorList>
    </citation>
    <scope>IDENTIFICATION</scope>
</reference>
<evidence type="ECO:0000313" key="1">
    <source>
        <dbReference type="Ensembl" id="ENSNBRP00000003747.1"/>
    </source>
</evidence>
<name>A0A3Q4GKL1_NEOBR</name>